<accession>A0ABP4Y3G1</accession>
<keyword evidence="3" id="KW-1185">Reference proteome</keyword>
<protein>
    <submittedName>
        <fullName evidence="2">Uncharacterized protein</fullName>
    </submittedName>
</protein>
<dbReference type="Proteomes" id="UP001500002">
    <property type="component" value="Unassembled WGS sequence"/>
</dbReference>
<organism evidence="2 3">
    <name type="scientific">Agromyces neolithicus</name>
    <dbReference type="NCBI Taxonomy" id="269420"/>
    <lineage>
        <taxon>Bacteria</taxon>
        <taxon>Bacillati</taxon>
        <taxon>Actinomycetota</taxon>
        <taxon>Actinomycetes</taxon>
        <taxon>Micrococcales</taxon>
        <taxon>Microbacteriaceae</taxon>
        <taxon>Agromyces</taxon>
    </lineage>
</organism>
<sequence length="84" mass="9025">MVLRERDHDRGDRGEEAADDRDDPGLGALGSSIAGGGHGDLFHIGGYRSILRSSGGRTIRVGARGVSQRAKSVPHTYPLLERCR</sequence>
<proteinExistence type="predicted"/>
<comment type="caution">
    <text evidence="2">The sequence shown here is derived from an EMBL/GenBank/DDBJ whole genome shotgun (WGS) entry which is preliminary data.</text>
</comment>
<evidence type="ECO:0000313" key="3">
    <source>
        <dbReference type="Proteomes" id="UP001500002"/>
    </source>
</evidence>
<feature type="region of interest" description="Disordered" evidence="1">
    <location>
        <begin position="1"/>
        <end position="36"/>
    </location>
</feature>
<dbReference type="EMBL" id="BAAANJ010000001">
    <property type="protein sequence ID" value="GAA1799736.1"/>
    <property type="molecule type" value="Genomic_DNA"/>
</dbReference>
<evidence type="ECO:0000313" key="2">
    <source>
        <dbReference type="EMBL" id="GAA1799736.1"/>
    </source>
</evidence>
<reference evidence="3" key="1">
    <citation type="journal article" date="2019" name="Int. J. Syst. Evol. Microbiol.">
        <title>The Global Catalogue of Microorganisms (GCM) 10K type strain sequencing project: providing services to taxonomists for standard genome sequencing and annotation.</title>
        <authorList>
            <consortium name="The Broad Institute Genomics Platform"/>
            <consortium name="The Broad Institute Genome Sequencing Center for Infectious Disease"/>
            <person name="Wu L."/>
            <person name="Ma J."/>
        </authorList>
    </citation>
    <scope>NUCLEOTIDE SEQUENCE [LARGE SCALE GENOMIC DNA]</scope>
    <source>
        <strain evidence="3">JCM 14322</strain>
    </source>
</reference>
<feature type="compositionally biased region" description="Basic and acidic residues" evidence="1">
    <location>
        <begin position="1"/>
        <end position="16"/>
    </location>
</feature>
<feature type="region of interest" description="Disordered" evidence="1">
    <location>
        <begin position="65"/>
        <end position="84"/>
    </location>
</feature>
<evidence type="ECO:0000256" key="1">
    <source>
        <dbReference type="SAM" id="MobiDB-lite"/>
    </source>
</evidence>
<name>A0ABP4Y3G1_9MICO</name>
<gene>
    <name evidence="2" type="ORF">GCM10009749_04460</name>
</gene>